<dbReference type="Proteomes" id="UP001374579">
    <property type="component" value="Unassembled WGS sequence"/>
</dbReference>
<feature type="compositionally biased region" description="Basic and acidic residues" evidence="3">
    <location>
        <begin position="1"/>
        <end position="15"/>
    </location>
</feature>
<feature type="domain" description="Phosducin" evidence="4">
    <location>
        <begin position="53"/>
        <end position="273"/>
    </location>
</feature>
<dbReference type="InterPro" id="IPR023196">
    <property type="entry name" value="Phosducin_N_dom_sf"/>
</dbReference>
<dbReference type="Pfam" id="PF02114">
    <property type="entry name" value="Phosducin"/>
    <property type="match status" value="1"/>
</dbReference>
<comment type="similarity">
    <text evidence="1">Belongs to the phosducin family.</text>
</comment>
<dbReference type="InterPro" id="IPR036249">
    <property type="entry name" value="Thioredoxin-like_sf"/>
</dbReference>
<evidence type="ECO:0000259" key="4">
    <source>
        <dbReference type="Pfam" id="PF02114"/>
    </source>
</evidence>
<dbReference type="InterPro" id="IPR024253">
    <property type="entry name" value="Phosducin_thioredoxin-like_dom"/>
</dbReference>
<keyword evidence="2" id="KW-0597">Phosphoprotein</keyword>
<gene>
    <name evidence="5" type="ORF">V1264_020191</name>
</gene>
<dbReference type="CDD" id="cd02987">
    <property type="entry name" value="Phd_like_Phd"/>
    <property type="match status" value="1"/>
</dbReference>
<dbReference type="InterPro" id="IPR001200">
    <property type="entry name" value="Phosducin"/>
</dbReference>
<reference evidence="5 6" key="1">
    <citation type="submission" date="2024-02" db="EMBL/GenBank/DDBJ databases">
        <title>Chromosome-scale genome assembly of the rough periwinkle Littorina saxatilis.</title>
        <authorList>
            <person name="De Jode A."/>
            <person name="Faria R."/>
            <person name="Formenti G."/>
            <person name="Sims Y."/>
            <person name="Smith T.P."/>
            <person name="Tracey A."/>
            <person name="Wood J.M.D."/>
            <person name="Zagrodzka Z.B."/>
            <person name="Johannesson K."/>
            <person name="Butlin R.K."/>
            <person name="Leder E.H."/>
        </authorList>
    </citation>
    <scope>NUCLEOTIDE SEQUENCE [LARGE SCALE GENOMIC DNA]</scope>
    <source>
        <strain evidence="5">Snail1</strain>
        <tissue evidence="5">Muscle</tissue>
    </source>
</reference>
<evidence type="ECO:0000313" key="6">
    <source>
        <dbReference type="Proteomes" id="UP001374579"/>
    </source>
</evidence>
<feature type="region of interest" description="Disordered" evidence="3">
    <location>
        <begin position="274"/>
        <end position="298"/>
    </location>
</feature>
<dbReference type="GO" id="GO:0008277">
    <property type="term" value="P:regulation of G protein-coupled receptor signaling pathway"/>
    <property type="evidence" value="ECO:0007669"/>
    <property type="project" value="InterPro"/>
</dbReference>
<accession>A0AAN9BAS5</accession>
<evidence type="ECO:0000256" key="3">
    <source>
        <dbReference type="SAM" id="MobiDB-lite"/>
    </source>
</evidence>
<dbReference type="AlphaFoldDB" id="A0AAN9BAS5"/>
<feature type="compositionally biased region" description="Acidic residues" evidence="3">
    <location>
        <begin position="286"/>
        <end position="298"/>
    </location>
</feature>
<dbReference type="Gene3D" id="3.40.30.10">
    <property type="entry name" value="Glutaredoxin"/>
    <property type="match status" value="1"/>
</dbReference>
<dbReference type="PRINTS" id="PR00677">
    <property type="entry name" value="PHOSDUCIN"/>
</dbReference>
<comment type="caution">
    <text evidence="5">The sequence shown here is derived from an EMBL/GenBank/DDBJ whole genome shotgun (WGS) entry which is preliminary data.</text>
</comment>
<organism evidence="5 6">
    <name type="scientific">Littorina saxatilis</name>
    <dbReference type="NCBI Taxonomy" id="31220"/>
    <lineage>
        <taxon>Eukaryota</taxon>
        <taxon>Metazoa</taxon>
        <taxon>Spiralia</taxon>
        <taxon>Lophotrochozoa</taxon>
        <taxon>Mollusca</taxon>
        <taxon>Gastropoda</taxon>
        <taxon>Caenogastropoda</taxon>
        <taxon>Littorinimorpha</taxon>
        <taxon>Littorinoidea</taxon>
        <taxon>Littorinidae</taxon>
        <taxon>Littorina</taxon>
    </lineage>
</organism>
<protein>
    <recommendedName>
        <fullName evidence="4">Phosducin domain-containing protein</fullName>
    </recommendedName>
</protein>
<feature type="compositionally biased region" description="Acidic residues" evidence="3">
    <location>
        <begin position="21"/>
        <end position="36"/>
    </location>
</feature>
<sequence>MAVSMDDKLLGEKAHYYCSSSEDEAEPDEDDKDESDEAAKQPEPEIEPPTVEPYSGSCTNTGPKGVIKDWREFKKLETEKRQMQERERQSLAKKLTLTCRSHLNDEEEQKADEKFLEQLGELEDEFIKEYRLQRIEEMRKALEKVPQFGKVVRLSGDNFIQEIDKERPCVTIIVHIYEDKVDACEAMNGCLMCLAREYPTVKFCKITATDAKLSSHFTVAGVPALLIYKNGELIGNFLQLSKEFGDDFYATDVESFLEEHGLLPSKTGMPVIRDKTTGEMRTTLPQDEEDSGSDFDVD</sequence>
<dbReference type="Gene3D" id="1.10.168.10">
    <property type="entry name" value="Phosducin, domain 2"/>
    <property type="match status" value="1"/>
</dbReference>
<dbReference type="EMBL" id="JBAMIC010000010">
    <property type="protein sequence ID" value="KAK7101878.1"/>
    <property type="molecule type" value="Genomic_DNA"/>
</dbReference>
<evidence type="ECO:0000256" key="2">
    <source>
        <dbReference type="ARBA" id="ARBA00022553"/>
    </source>
</evidence>
<dbReference type="InterPro" id="IPR051499">
    <property type="entry name" value="Phosducin-like_reg"/>
</dbReference>
<dbReference type="SUPFAM" id="SSF52833">
    <property type="entry name" value="Thioredoxin-like"/>
    <property type="match status" value="1"/>
</dbReference>
<keyword evidence="6" id="KW-1185">Reference proteome</keyword>
<name>A0AAN9BAS5_9CAEN</name>
<dbReference type="PANTHER" id="PTHR46052">
    <property type="entry name" value="PHOSDUCIN-LIKE PROTEIN"/>
    <property type="match status" value="1"/>
</dbReference>
<evidence type="ECO:0000313" key="5">
    <source>
        <dbReference type="EMBL" id="KAK7101878.1"/>
    </source>
</evidence>
<evidence type="ECO:0000256" key="1">
    <source>
        <dbReference type="ARBA" id="ARBA00009686"/>
    </source>
</evidence>
<proteinExistence type="inferred from homology"/>
<dbReference type="PANTHER" id="PTHR46052:SF1">
    <property type="entry name" value="PHOSDUCIN-LIKE PROTEIN"/>
    <property type="match status" value="1"/>
</dbReference>
<feature type="region of interest" description="Disordered" evidence="3">
    <location>
        <begin position="1"/>
        <end position="65"/>
    </location>
</feature>